<feature type="region of interest" description="Disordered" evidence="10">
    <location>
        <begin position="285"/>
        <end position="314"/>
    </location>
</feature>
<feature type="compositionally biased region" description="Basic and acidic residues" evidence="10">
    <location>
        <begin position="374"/>
        <end position="384"/>
    </location>
</feature>
<feature type="region of interest" description="Disordered" evidence="10">
    <location>
        <begin position="399"/>
        <end position="418"/>
    </location>
</feature>
<dbReference type="PANTHER" id="PTHR31477:SF1">
    <property type="entry name" value="CENTROSOMAL PROTEIN OF 44 KDA"/>
    <property type="match status" value="1"/>
</dbReference>
<comment type="function">
    <text evidence="8">Centriole-enriched microtubule-binding protein involved in centriole biogenesis. In collaboration with CEP295 and POC1B, is required for the centriole-to-centrosome conversion by ensuring the formation of bona fide centriole wall. Functions as a linker component that maintains centrosome cohesion. Associates with CROCC and regulates its stability and localization to the centrosome.</text>
</comment>
<evidence type="ECO:0000256" key="3">
    <source>
        <dbReference type="ARBA" id="ARBA00004647"/>
    </source>
</evidence>
<feature type="region of interest" description="Disordered" evidence="10">
    <location>
        <begin position="535"/>
        <end position="557"/>
    </location>
</feature>
<evidence type="ECO:0000256" key="4">
    <source>
        <dbReference type="ARBA" id="ARBA00014053"/>
    </source>
</evidence>
<protein>
    <recommendedName>
        <fullName evidence="4">Centrosomal protein of 44 kDa</fullName>
    </recommendedName>
</protein>
<evidence type="ECO:0000256" key="8">
    <source>
        <dbReference type="ARBA" id="ARBA00046235"/>
    </source>
</evidence>
<feature type="compositionally biased region" description="Basic and acidic residues" evidence="10">
    <location>
        <begin position="619"/>
        <end position="632"/>
    </location>
</feature>
<organism evidence="12 13">
    <name type="scientific">Stylonychia lemnae</name>
    <name type="common">Ciliate</name>
    <dbReference type="NCBI Taxonomy" id="5949"/>
    <lineage>
        <taxon>Eukaryota</taxon>
        <taxon>Sar</taxon>
        <taxon>Alveolata</taxon>
        <taxon>Ciliophora</taxon>
        <taxon>Intramacronucleata</taxon>
        <taxon>Spirotrichea</taxon>
        <taxon>Stichotrichia</taxon>
        <taxon>Sporadotrichida</taxon>
        <taxon>Oxytrichidae</taxon>
        <taxon>Stylonychinae</taxon>
        <taxon>Stylonychia</taxon>
    </lineage>
</organism>
<feature type="compositionally biased region" description="Polar residues" evidence="10">
    <location>
        <begin position="1"/>
        <end position="21"/>
    </location>
</feature>
<evidence type="ECO:0000256" key="5">
    <source>
        <dbReference type="ARBA" id="ARBA00022490"/>
    </source>
</evidence>
<accession>A0A078B0L2</accession>
<dbReference type="GO" id="GO:0005814">
    <property type="term" value="C:centriole"/>
    <property type="evidence" value="ECO:0007669"/>
    <property type="project" value="UniProtKB-SubCell"/>
</dbReference>
<evidence type="ECO:0000313" key="12">
    <source>
        <dbReference type="EMBL" id="CDW88195.1"/>
    </source>
</evidence>
<reference evidence="12 13" key="1">
    <citation type="submission" date="2014-06" db="EMBL/GenBank/DDBJ databases">
        <authorList>
            <person name="Swart Estienne"/>
        </authorList>
    </citation>
    <scope>NUCLEOTIDE SEQUENCE [LARGE SCALE GENOMIC DNA]</scope>
    <source>
        <strain evidence="12 13">130c</strain>
    </source>
</reference>
<feature type="compositionally biased region" description="Basic and acidic residues" evidence="10">
    <location>
        <begin position="599"/>
        <end position="610"/>
    </location>
</feature>
<evidence type="ECO:0000256" key="1">
    <source>
        <dbReference type="ARBA" id="ARBA00004114"/>
    </source>
</evidence>
<dbReference type="Pfam" id="PF15007">
    <property type="entry name" value="CEP44"/>
    <property type="match status" value="1"/>
</dbReference>
<dbReference type="GO" id="GO:0030496">
    <property type="term" value="C:midbody"/>
    <property type="evidence" value="ECO:0007669"/>
    <property type="project" value="UniProtKB-SubCell"/>
</dbReference>
<keyword evidence="6 9" id="KW-0175">Coiled coil</keyword>
<dbReference type="InterPro" id="IPR033603">
    <property type="entry name" value="CEP44"/>
</dbReference>
<evidence type="ECO:0000256" key="9">
    <source>
        <dbReference type="SAM" id="Coils"/>
    </source>
</evidence>
<keyword evidence="13" id="KW-1185">Reference proteome</keyword>
<feature type="compositionally biased region" description="Low complexity" evidence="10">
    <location>
        <begin position="399"/>
        <end position="411"/>
    </location>
</feature>
<proteinExistence type="predicted"/>
<dbReference type="Proteomes" id="UP000039865">
    <property type="component" value="Unassembled WGS sequence"/>
</dbReference>
<dbReference type="PANTHER" id="PTHR31477">
    <property type="entry name" value="CENTROSOMAL PROTEIN OF 44 KDA"/>
    <property type="match status" value="1"/>
</dbReference>
<feature type="coiled-coil region" evidence="9">
    <location>
        <begin position="458"/>
        <end position="490"/>
    </location>
</feature>
<feature type="region of interest" description="Disordered" evidence="10">
    <location>
        <begin position="586"/>
        <end position="653"/>
    </location>
</feature>
<keyword evidence="5" id="KW-0963">Cytoplasm</keyword>
<dbReference type="InParanoid" id="A0A078B0L2"/>
<feature type="compositionally biased region" description="Polar residues" evidence="10">
    <location>
        <begin position="543"/>
        <end position="557"/>
    </location>
</feature>
<evidence type="ECO:0000256" key="10">
    <source>
        <dbReference type="SAM" id="MobiDB-lite"/>
    </source>
</evidence>
<dbReference type="EMBL" id="CCKQ01016323">
    <property type="protein sequence ID" value="CDW88195.1"/>
    <property type="molecule type" value="Genomic_DNA"/>
</dbReference>
<keyword evidence="7" id="KW-0206">Cytoskeleton</keyword>
<comment type="subcellular location">
    <subcellularLocation>
        <location evidence="1">Cytoplasm</location>
        <location evidence="1">Cytoskeleton</location>
        <location evidence="1">Microtubule organizing center</location>
        <location evidence="1">Centrosome</location>
        <location evidence="1">Centriole</location>
    </subcellularLocation>
    <subcellularLocation>
        <location evidence="3">Cytoplasm</location>
        <location evidence="3">Cytoskeleton</location>
        <location evidence="3">Spindle pole</location>
    </subcellularLocation>
    <subcellularLocation>
        <location evidence="2">Midbody</location>
    </subcellularLocation>
</comment>
<feature type="region of interest" description="Disordered" evidence="10">
    <location>
        <begin position="354"/>
        <end position="390"/>
    </location>
</feature>
<evidence type="ECO:0000259" key="11">
    <source>
        <dbReference type="Pfam" id="PF15007"/>
    </source>
</evidence>
<dbReference type="GO" id="GO:0000922">
    <property type="term" value="C:spindle pole"/>
    <property type="evidence" value="ECO:0007669"/>
    <property type="project" value="UniProtKB-SubCell"/>
</dbReference>
<name>A0A078B0L2_STYLE</name>
<gene>
    <name evidence="12" type="primary">Contig12207.g13041</name>
    <name evidence="12" type="ORF">STYLEM_17313</name>
</gene>
<dbReference type="InterPro" id="IPR029157">
    <property type="entry name" value="CEP44_CC"/>
</dbReference>
<evidence type="ECO:0000256" key="7">
    <source>
        <dbReference type="ARBA" id="ARBA00023212"/>
    </source>
</evidence>
<dbReference type="AlphaFoldDB" id="A0A078B0L2"/>
<sequence length="759" mass="87697">MLNNSKFSNEIQKGGSPQQSTVPPPIQDSIDQLKHLLKKIKFNRQLHSKDFLTGSISVYIPIIHYSLLIYSKLVTKFIEQKGYILQTKNDHQFMEDVYSLLDKHFTYKVPLSLNQFFLNGFIDQKIGFCIDLIKMVKNKHQMLSKRSSSVKENINHYEKSERHSLGVNNGMHHNDEKIDLQLQQQVNITKKQNNKANEANMRGTKSVRFLEQQNKAVNGEKVISQEPLKDKRNFTNINSTIDSSMDKSKISFIEVDNYLKRAGSPQPTSTYEQKRHSMGAILKSNNKQGSDQLTNIRPPAQNESCPVTTRGTESFKQPLQLLINDPKTDAMRDIGGKIESQRSDNSKNIVFETQSKSNLKAQQDKHTQPSSRSKHSEFQQKEGGHQQQSHTHFEYKTYSNYQSKQQSSNPQTSQPKTQVYDQNKQIELLITRNKDLETKVTQLHDSVRVIIQNFQTFQNYVEDKINQLEVENTDLKNRLLNNEKQRLQSDRSNSLISPLQSKPSIDFRTKEDNGVTNFKKDSQKVETLYSQYSSRYRSEKRQTTQNSGTIDNTKNIQIQPMSQLDKYDSNRYLDEEYLQNLRKNYSHLGGSNGFQSNRVTEKSERKDDLNGLRATGEFRPLDEKNHPGVDRKLQHKNMSSSSGFADQKRQSFKRGERHMFSEVSMNNIENTFGGGAANQAARVDSQKNMGSDFVSLRSKSNERDSVNRGSAGAESIANRWAQSRPSYYHHLYQDRETVKNQQRLGYEEQRRKLLANRYD</sequence>
<feature type="region of interest" description="Disordered" evidence="10">
    <location>
        <begin position="1"/>
        <end position="25"/>
    </location>
</feature>
<feature type="domain" description="Centrosomal CEP44" evidence="11">
    <location>
        <begin position="26"/>
        <end position="147"/>
    </location>
</feature>
<evidence type="ECO:0000313" key="13">
    <source>
        <dbReference type="Proteomes" id="UP000039865"/>
    </source>
</evidence>
<dbReference type="OrthoDB" id="299719at2759"/>
<feature type="region of interest" description="Disordered" evidence="10">
    <location>
        <begin position="695"/>
        <end position="714"/>
    </location>
</feature>
<evidence type="ECO:0000256" key="2">
    <source>
        <dbReference type="ARBA" id="ARBA00004214"/>
    </source>
</evidence>
<evidence type="ECO:0000256" key="6">
    <source>
        <dbReference type="ARBA" id="ARBA00023054"/>
    </source>
</evidence>